<dbReference type="Proteomes" id="UP000265775">
    <property type="component" value="Unassembled WGS sequence"/>
</dbReference>
<evidence type="ECO:0000313" key="1">
    <source>
        <dbReference type="EMBL" id="RGW63240.1"/>
    </source>
</evidence>
<protein>
    <submittedName>
        <fullName evidence="1">Antitoxin HicB</fullName>
    </submittedName>
</protein>
<gene>
    <name evidence="1" type="ORF">DWV59_10340</name>
</gene>
<evidence type="ECO:0000313" key="2">
    <source>
        <dbReference type="Proteomes" id="UP000265775"/>
    </source>
</evidence>
<organism evidence="1 2">
    <name type="scientific">Bifidobacterium longum</name>
    <dbReference type="NCBI Taxonomy" id="216816"/>
    <lineage>
        <taxon>Bacteria</taxon>
        <taxon>Bacillati</taxon>
        <taxon>Actinomycetota</taxon>
        <taxon>Actinomycetes</taxon>
        <taxon>Bifidobacteriales</taxon>
        <taxon>Bifidobacteriaceae</taxon>
        <taxon>Bifidobacterium</taxon>
    </lineage>
</organism>
<dbReference type="AlphaFoldDB" id="A0A2I1J0T7"/>
<sequence length="87" mass="9731">MPSPSRFVDGVVVDGIWMRKGWMMGTADVDRFSYRFRRSFEDGGHVDARVELSGSRWLYVSTSTALAGIRRLVAGVLADMDSVFGRL</sequence>
<accession>A0A2I1J0T7</accession>
<proteinExistence type="predicted"/>
<comment type="caution">
    <text evidence="1">The sequence shown here is derived from an EMBL/GenBank/DDBJ whole genome shotgun (WGS) entry which is preliminary data.</text>
</comment>
<dbReference type="EMBL" id="QSAR01000015">
    <property type="protein sequence ID" value="RGW63240.1"/>
    <property type="molecule type" value="Genomic_DNA"/>
</dbReference>
<reference evidence="1 2" key="1">
    <citation type="submission" date="2018-08" db="EMBL/GenBank/DDBJ databases">
        <title>A genome reference for cultivated species of the human gut microbiota.</title>
        <authorList>
            <person name="Zou Y."/>
            <person name="Xue W."/>
            <person name="Luo G."/>
        </authorList>
    </citation>
    <scope>NUCLEOTIDE SEQUENCE [LARGE SCALE GENOMIC DNA]</scope>
    <source>
        <strain evidence="1 2">AF11-12</strain>
    </source>
</reference>
<dbReference type="RefSeq" id="WP_007053521.1">
    <property type="nucleotide sequence ID" value="NZ_CP090414.1"/>
</dbReference>
<name>A0A2I1J0T7_BIFLN</name>